<gene>
    <name evidence="2" type="ORF">FOMPIDRAFT_1055489</name>
</gene>
<evidence type="ECO:0000313" key="3">
    <source>
        <dbReference type="Proteomes" id="UP000015241"/>
    </source>
</evidence>
<dbReference type="AlphaFoldDB" id="S8DRZ3"/>
<evidence type="ECO:0000313" key="2">
    <source>
        <dbReference type="EMBL" id="EPS93968.1"/>
    </source>
</evidence>
<dbReference type="HOGENOM" id="CLU_1304884_0_0_1"/>
<dbReference type="EMBL" id="KE504249">
    <property type="protein sequence ID" value="EPS93968.1"/>
    <property type="molecule type" value="Genomic_DNA"/>
</dbReference>
<accession>S8DRZ3</accession>
<dbReference type="Proteomes" id="UP000015241">
    <property type="component" value="Unassembled WGS sequence"/>
</dbReference>
<feature type="transmembrane region" description="Helical" evidence="1">
    <location>
        <begin position="73"/>
        <end position="96"/>
    </location>
</feature>
<feature type="transmembrane region" description="Helical" evidence="1">
    <location>
        <begin position="30"/>
        <end position="53"/>
    </location>
</feature>
<evidence type="ECO:0000256" key="1">
    <source>
        <dbReference type="SAM" id="Phobius"/>
    </source>
</evidence>
<name>S8DRZ3_FOMSC</name>
<keyword evidence="1" id="KW-1133">Transmembrane helix</keyword>
<reference evidence="2 3" key="1">
    <citation type="journal article" date="2012" name="Science">
        <title>The Paleozoic origin of enzymatic lignin decomposition reconstructed from 31 fungal genomes.</title>
        <authorList>
            <person name="Floudas D."/>
            <person name="Binder M."/>
            <person name="Riley R."/>
            <person name="Barry K."/>
            <person name="Blanchette R.A."/>
            <person name="Henrissat B."/>
            <person name="Martinez A.T."/>
            <person name="Otillar R."/>
            <person name="Spatafora J.W."/>
            <person name="Yadav J.S."/>
            <person name="Aerts A."/>
            <person name="Benoit I."/>
            <person name="Boyd A."/>
            <person name="Carlson A."/>
            <person name="Copeland A."/>
            <person name="Coutinho P.M."/>
            <person name="de Vries R.P."/>
            <person name="Ferreira P."/>
            <person name="Findley K."/>
            <person name="Foster B."/>
            <person name="Gaskell J."/>
            <person name="Glotzer D."/>
            <person name="Gorecki P."/>
            <person name="Heitman J."/>
            <person name="Hesse C."/>
            <person name="Hori C."/>
            <person name="Igarashi K."/>
            <person name="Jurgens J.A."/>
            <person name="Kallen N."/>
            <person name="Kersten P."/>
            <person name="Kohler A."/>
            <person name="Kuees U."/>
            <person name="Kumar T.K.A."/>
            <person name="Kuo A."/>
            <person name="LaButti K."/>
            <person name="Larrondo L.F."/>
            <person name="Lindquist E."/>
            <person name="Ling A."/>
            <person name="Lombard V."/>
            <person name="Lucas S."/>
            <person name="Lundell T."/>
            <person name="Martin R."/>
            <person name="McLaughlin D.J."/>
            <person name="Morgenstern I."/>
            <person name="Morin E."/>
            <person name="Murat C."/>
            <person name="Nagy L.G."/>
            <person name="Nolan M."/>
            <person name="Ohm R.A."/>
            <person name="Patyshakuliyeva A."/>
            <person name="Rokas A."/>
            <person name="Ruiz-Duenas F.J."/>
            <person name="Sabat G."/>
            <person name="Salamov A."/>
            <person name="Samejima M."/>
            <person name="Schmutz J."/>
            <person name="Slot J.C."/>
            <person name="St John F."/>
            <person name="Stenlid J."/>
            <person name="Sun H."/>
            <person name="Sun S."/>
            <person name="Syed K."/>
            <person name="Tsang A."/>
            <person name="Wiebenga A."/>
            <person name="Young D."/>
            <person name="Pisabarro A."/>
            <person name="Eastwood D.C."/>
            <person name="Martin F."/>
            <person name="Cullen D."/>
            <person name="Grigoriev I.V."/>
            <person name="Hibbett D.S."/>
        </authorList>
    </citation>
    <scope>NUCLEOTIDE SEQUENCE</scope>
    <source>
        <strain evidence="3">FP-58527</strain>
    </source>
</reference>
<protein>
    <submittedName>
        <fullName evidence="2">Uncharacterized protein</fullName>
    </submittedName>
</protein>
<proteinExistence type="predicted"/>
<organism evidence="2 3">
    <name type="scientific">Fomitopsis schrenkii</name>
    <name type="common">Brown rot fungus</name>
    <dbReference type="NCBI Taxonomy" id="2126942"/>
    <lineage>
        <taxon>Eukaryota</taxon>
        <taxon>Fungi</taxon>
        <taxon>Dikarya</taxon>
        <taxon>Basidiomycota</taxon>
        <taxon>Agaricomycotina</taxon>
        <taxon>Agaricomycetes</taxon>
        <taxon>Polyporales</taxon>
        <taxon>Fomitopsis</taxon>
    </lineage>
</organism>
<keyword evidence="3" id="KW-1185">Reference proteome</keyword>
<dbReference type="InParanoid" id="S8DRZ3"/>
<keyword evidence="1" id="KW-0812">Transmembrane</keyword>
<sequence>MSPEIKHTSQSLLVYSVIKQSDRRKSWPSFMLPPFILSLGSFVTGLIATIQVQTAGNIFEALRKSEILYQQPLPVALVCSLVADAAYLLSHLRFLYTLTSSITSRHPLCRRSPPVPANGTLVIPTHLPSIDEQGGSSPLAGSEAMESDFEKALRTKIQDGLMYLVEGANAEKENKLEERGHDESEKSVIIQNHNSSMTSIRRIAHQQSTHT</sequence>
<keyword evidence="1" id="KW-0472">Membrane</keyword>
<dbReference type="STRING" id="743788.S8DRZ3"/>